<dbReference type="STRING" id="1579316.RC74_11440"/>
<dbReference type="EMBL" id="CP014327">
    <property type="protein sequence ID" value="AML51799.1"/>
    <property type="molecule type" value="Genomic_DNA"/>
</dbReference>
<keyword evidence="9" id="KW-0472">Membrane</keyword>
<dbReference type="Proteomes" id="UP000070371">
    <property type="component" value="Chromosome"/>
</dbReference>
<dbReference type="GO" id="GO:0015031">
    <property type="term" value="P:protein transport"/>
    <property type="evidence" value="ECO:0007669"/>
    <property type="project" value="UniProtKB-KW"/>
</dbReference>
<feature type="compositionally biased region" description="Basic and acidic residues" evidence="10">
    <location>
        <begin position="142"/>
        <end position="152"/>
    </location>
</feature>
<dbReference type="KEGG" id="hat:RC74_11440"/>
<dbReference type="SUPFAM" id="SSF74653">
    <property type="entry name" value="TolA/TonB C-terminal domain"/>
    <property type="match status" value="1"/>
</dbReference>
<feature type="chain" id="PRO_5007443671" description="TonB C-terminal domain-containing protein" evidence="11">
    <location>
        <begin position="22"/>
        <end position="289"/>
    </location>
</feature>
<dbReference type="RefSeq" id="WP_052274547.1">
    <property type="nucleotide sequence ID" value="NZ_CP014327.1"/>
</dbReference>
<feature type="domain" description="TonB C-terminal" evidence="12">
    <location>
        <begin position="202"/>
        <end position="289"/>
    </location>
</feature>
<evidence type="ECO:0000313" key="13">
    <source>
        <dbReference type="EMBL" id="AML51799.1"/>
    </source>
</evidence>
<dbReference type="PANTHER" id="PTHR33446:SF2">
    <property type="entry name" value="PROTEIN TONB"/>
    <property type="match status" value="1"/>
</dbReference>
<dbReference type="Gene3D" id="3.30.1150.10">
    <property type="match status" value="1"/>
</dbReference>
<dbReference type="Pfam" id="PF13103">
    <property type="entry name" value="TonB_2"/>
    <property type="match status" value="1"/>
</dbReference>
<feature type="region of interest" description="Disordered" evidence="10">
    <location>
        <begin position="109"/>
        <end position="225"/>
    </location>
</feature>
<protein>
    <recommendedName>
        <fullName evidence="12">TonB C-terminal domain-containing protein</fullName>
    </recommendedName>
</protein>
<evidence type="ECO:0000259" key="12">
    <source>
        <dbReference type="PROSITE" id="PS52015"/>
    </source>
</evidence>
<evidence type="ECO:0000313" key="14">
    <source>
        <dbReference type="Proteomes" id="UP000070371"/>
    </source>
</evidence>
<dbReference type="GO" id="GO:0031992">
    <property type="term" value="F:energy transducer activity"/>
    <property type="evidence" value="ECO:0007669"/>
    <property type="project" value="TreeGrafter"/>
</dbReference>
<evidence type="ECO:0000256" key="7">
    <source>
        <dbReference type="ARBA" id="ARBA00022927"/>
    </source>
</evidence>
<comment type="subcellular location">
    <subcellularLocation>
        <location evidence="1">Cell inner membrane</location>
        <topology evidence="1">Single-pass membrane protein</topology>
        <orientation evidence="1">Periplasmic side</orientation>
    </subcellularLocation>
</comment>
<keyword evidence="3" id="KW-0813">Transport</keyword>
<evidence type="ECO:0000256" key="2">
    <source>
        <dbReference type="ARBA" id="ARBA00006555"/>
    </source>
</evidence>
<evidence type="ECO:0000256" key="5">
    <source>
        <dbReference type="ARBA" id="ARBA00022519"/>
    </source>
</evidence>
<evidence type="ECO:0000256" key="1">
    <source>
        <dbReference type="ARBA" id="ARBA00004383"/>
    </source>
</evidence>
<feature type="signal peptide" evidence="11">
    <location>
        <begin position="1"/>
        <end position="21"/>
    </location>
</feature>
<dbReference type="GO" id="GO:0098797">
    <property type="term" value="C:plasma membrane protein complex"/>
    <property type="evidence" value="ECO:0007669"/>
    <property type="project" value="TreeGrafter"/>
</dbReference>
<dbReference type="NCBIfam" id="TIGR01352">
    <property type="entry name" value="tonB_Cterm"/>
    <property type="match status" value="1"/>
</dbReference>
<keyword evidence="11" id="KW-0732">Signal</keyword>
<feature type="region of interest" description="Disordered" evidence="10">
    <location>
        <begin position="267"/>
        <end position="289"/>
    </location>
</feature>
<proteinExistence type="inferred from homology"/>
<dbReference type="AlphaFoldDB" id="A0A126V292"/>
<accession>A0A126V292</accession>
<gene>
    <name evidence="13" type="ORF">RC74_11440</name>
</gene>
<dbReference type="OrthoDB" id="7930032at2"/>
<dbReference type="GO" id="GO:0055085">
    <property type="term" value="P:transmembrane transport"/>
    <property type="evidence" value="ECO:0007669"/>
    <property type="project" value="InterPro"/>
</dbReference>
<keyword evidence="8" id="KW-1133">Transmembrane helix</keyword>
<comment type="similarity">
    <text evidence="2">Belongs to the TonB family.</text>
</comment>
<evidence type="ECO:0000256" key="3">
    <source>
        <dbReference type="ARBA" id="ARBA00022448"/>
    </source>
</evidence>
<keyword evidence="4" id="KW-1003">Cell membrane</keyword>
<reference evidence="13 14" key="1">
    <citation type="submission" date="2016-02" db="EMBL/GenBank/DDBJ databases">
        <title>Complete genome sequence of Halocynthiibacter arcticus PAMC 20958t from arctic marine sediment.</title>
        <authorList>
            <person name="Lee Y.M."/>
            <person name="Baek K."/>
            <person name="Lee H.K."/>
            <person name="Shin S.C."/>
        </authorList>
    </citation>
    <scope>NUCLEOTIDE SEQUENCE [LARGE SCALE GENOMIC DNA]</scope>
    <source>
        <strain evidence="13">PAMC 20958</strain>
    </source>
</reference>
<sequence length="289" mass="29875">MIRSSNTIGIFCFLGAIAAHGAVMVGTSQKTTVEIETGIGAPVTTFGTAFANLAIGVESGEVISVNPAQQPKTAAATMPIRTAALKPKQQALNETAVLQKTMPHISRVSALQAQPTAVAHPQAETPAKPLTTKTIKPTNEPPEAKQQKEPKRIPNKPVPPKAGPKGNNTKENAAAGTLDGQKEAKSATKGVTSSKKNSSGGNAATSNYPGKVFNKIKRAPRKKVNVKGEALVSFEIASNGGLVSVSLARSSGSEALDRAAVSQIKSAAPFPSPPEGARKRYTVSLKGKS</sequence>
<evidence type="ECO:0000256" key="6">
    <source>
        <dbReference type="ARBA" id="ARBA00022692"/>
    </source>
</evidence>
<feature type="compositionally biased region" description="Polar residues" evidence="10">
    <location>
        <begin position="189"/>
        <end position="208"/>
    </location>
</feature>
<keyword evidence="5" id="KW-0997">Cell inner membrane</keyword>
<organism evidence="13 14">
    <name type="scientific">Falsihalocynthiibacter arcticus</name>
    <dbReference type="NCBI Taxonomy" id="1579316"/>
    <lineage>
        <taxon>Bacteria</taxon>
        <taxon>Pseudomonadati</taxon>
        <taxon>Pseudomonadota</taxon>
        <taxon>Alphaproteobacteria</taxon>
        <taxon>Rhodobacterales</taxon>
        <taxon>Roseobacteraceae</taxon>
        <taxon>Falsihalocynthiibacter</taxon>
    </lineage>
</organism>
<keyword evidence="14" id="KW-1185">Reference proteome</keyword>
<dbReference type="InterPro" id="IPR006260">
    <property type="entry name" value="TonB/TolA_C"/>
</dbReference>
<dbReference type="PANTHER" id="PTHR33446">
    <property type="entry name" value="PROTEIN TONB-RELATED"/>
    <property type="match status" value="1"/>
</dbReference>
<evidence type="ECO:0000256" key="11">
    <source>
        <dbReference type="SAM" id="SignalP"/>
    </source>
</evidence>
<dbReference type="InterPro" id="IPR051045">
    <property type="entry name" value="TonB-dependent_transducer"/>
</dbReference>
<evidence type="ECO:0000256" key="8">
    <source>
        <dbReference type="ARBA" id="ARBA00022989"/>
    </source>
</evidence>
<evidence type="ECO:0000256" key="10">
    <source>
        <dbReference type="SAM" id="MobiDB-lite"/>
    </source>
</evidence>
<name>A0A126V292_9RHOB</name>
<dbReference type="PROSITE" id="PS52015">
    <property type="entry name" value="TONB_CTD"/>
    <property type="match status" value="1"/>
</dbReference>
<evidence type="ECO:0000256" key="4">
    <source>
        <dbReference type="ARBA" id="ARBA00022475"/>
    </source>
</evidence>
<evidence type="ECO:0000256" key="9">
    <source>
        <dbReference type="ARBA" id="ARBA00023136"/>
    </source>
</evidence>
<keyword evidence="7" id="KW-0653">Protein transport</keyword>
<keyword evidence="6" id="KW-0812">Transmembrane</keyword>
<dbReference type="InterPro" id="IPR037682">
    <property type="entry name" value="TonB_C"/>
</dbReference>
<feature type="compositionally biased region" description="Basic residues" evidence="10">
    <location>
        <begin position="214"/>
        <end position="225"/>
    </location>
</feature>